<dbReference type="OrthoDB" id="2506647at2759"/>
<proteinExistence type="predicted"/>
<feature type="signal peptide" evidence="1">
    <location>
        <begin position="1"/>
        <end position="19"/>
    </location>
</feature>
<protein>
    <recommendedName>
        <fullName evidence="4">PEBP-like protein</fullName>
    </recommendedName>
</protein>
<gene>
    <name evidence="2" type="ORF">D9611_008653</name>
</gene>
<dbReference type="SUPFAM" id="SSF49777">
    <property type="entry name" value="PEBP-like"/>
    <property type="match status" value="1"/>
</dbReference>
<dbReference type="InterPro" id="IPR036610">
    <property type="entry name" value="PEBP-like_sf"/>
</dbReference>
<sequence length="207" mass="22306">MRFTSSLIALGSLAACVFAQDSDISTVVSRFTLAKIPSDIGIPFNPSYLISATYDFNDWSSFLFQSGSSIKASEMFASPHFDFYGAGEDAYVGPYVVAIVDLDGGASGQVRRFLASDYVYNWRTGALETAFDGTPGGAPIKYYTNWTQPASTSRAHRFVFLAFKQSPTFNEQRLVTSSTPTANWSLSSFANATGLGQPVAGLFGLVS</sequence>
<comment type="caution">
    <text evidence="2">The sequence shown here is derived from an EMBL/GenBank/DDBJ whole genome shotgun (WGS) entry which is preliminary data.</text>
</comment>
<organism evidence="2 3">
    <name type="scientific">Ephemerocybe angulata</name>
    <dbReference type="NCBI Taxonomy" id="980116"/>
    <lineage>
        <taxon>Eukaryota</taxon>
        <taxon>Fungi</taxon>
        <taxon>Dikarya</taxon>
        <taxon>Basidiomycota</taxon>
        <taxon>Agaricomycotina</taxon>
        <taxon>Agaricomycetes</taxon>
        <taxon>Agaricomycetidae</taxon>
        <taxon>Agaricales</taxon>
        <taxon>Agaricineae</taxon>
        <taxon>Psathyrellaceae</taxon>
        <taxon>Ephemerocybe</taxon>
    </lineage>
</organism>
<dbReference type="EMBL" id="JAACJK010000224">
    <property type="protein sequence ID" value="KAF5313445.1"/>
    <property type="molecule type" value="Genomic_DNA"/>
</dbReference>
<accession>A0A8H5AYJ1</accession>
<reference evidence="2 3" key="1">
    <citation type="journal article" date="2020" name="ISME J.">
        <title>Uncovering the hidden diversity of litter-decomposition mechanisms in mushroom-forming fungi.</title>
        <authorList>
            <person name="Floudas D."/>
            <person name="Bentzer J."/>
            <person name="Ahren D."/>
            <person name="Johansson T."/>
            <person name="Persson P."/>
            <person name="Tunlid A."/>
        </authorList>
    </citation>
    <scope>NUCLEOTIDE SEQUENCE [LARGE SCALE GENOMIC DNA]</scope>
    <source>
        <strain evidence="2 3">CBS 175.51</strain>
    </source>
</reference>
<dbReference type="PROSITE" id="PS51257">
    <property type="entry name" value="PROKAR_LIPOPROTEIN"/>
    <property type="match status" value="1"/>
</dbReference>
<keyword evidence="1" id="KW-0732">Signal</keyword>
<dbReference type="Proteomes" id="UP000541558">
    <property type="component" value="Unassembled WGS sequence"/>
</dbReference>
<name>A0A8H5AYJ1_9AGAR</name>
<evidence type="ECO:0008006" key="4">
    <source>
        <dbReference type="Google" id="ProtNLM"/>
    </source>
</evidence>
<evidence type="ECO:0000313" key="3">
    <source>
        <dbReference type="Proteomes" id="UP000541558"/>
    </source>
</evidence>
<evidence type="ECO:0000256" key="1">
    <source>
        <dbReference type="SAM" id="SignalP"/>
    </source>
</evidence>
<evidence type="ECO:0000313" key="2">
    <source>
        <dbReference type="EMBL" id="KAF5313445.1"/>
    </source>
</evidence>
<keyword evidence="3" id="KW-1185">Reference proteome</keyword>
<dbReference type="Gene3D" id="3.90.280.10">
    <property type="entry name" value="PEBP-like"/>
    <property type="match status" value="1"/>
</dbReference>
<dbReference type="AlphaFoldDB" id="A0A8H5AYJ1"/>
<feature type="chain" id="PRO_5034757849" description="PEBP-like protein" evidence="1">
    <location>
        <begin position="20"/>
        <end position="207"/>
    </location>
</feature>